<proteinExistence type="inferred from homology"/>
<accession>A0AAD1YLI5</accession>
<dbReference type="PANTHER" id="PTHR12634:SF37">
    <property type="entry name" value="SIT4 PHOSPHATASE-ASSOCIATED FAMILY PROTEIN"/>
    <property type="match status" value="1"/>
</dbReference>
<dbReference type="Proteomes" id="UP000834106">
    <property type="component" value="Chromosome 1"/>
</dbReference>
<name>A0AAD1YLI5_9LAMI</name>
<dbReference type="InterPro" id="IPR007587">
    <property type="entry name" value="SAPS"/>
</dbReference>
<gene>
    <name evidence="3" type="ORF">FPE_LOCUS733</name>
</gene>
<evidence type="ECO:0000313" key="3">
    <source>
        <dbReference type="EMBL" id="CAI9753302.1"/>
    </source>
</evidence>
<evidence type="ECO:0000313" key="4">
    <source>
        <dbReference type="Proteomes" id="UP000834106"/>
    </source>
</evidence>
<evidence type="ECO:0000256" key="2">
    <source>
        <dbReference type="SAM" id="MobiDB-lite"/>
    </source>
</evidence>
<dbReference type="GO" id="GO:0019903">
    <property type="term" value="F:protein phosphatase binding"/>
    <property type="evidence" value="ECO:0007669"/>
    <property type="project" value="InterPro"/>
</dbReference>
<dbReference type="PANTHER" id="PTHR12634">
    <property type="entry name" value="SIT4 YEAST -ASSOCIATING PROTEIN-RELATED"/>
    <property type="match status" value="1"/>
</dbReference>
<protein>
    <submittedName>
        <fullName evidence="3">Uncharacterized protein</fullName>
    </submittedName>
</protein>
<reference evidence="3" key="1">
    <citation type="submission" date="2023-05" db="EMBL/GenBank/DDBJ databases">
        <authorList>
            <person name="Huff M."/>
        </authorList>
    </citation>
    <scope>NUCLEOTIDE SEQUENCE</scope>
</reference>
<organism evidence="3 4">
    <name type="scientific">Fraxinus pennsylvanica</name>
    <dbReference type="NCBI Taxonomy" id="56036"/>
    <lineage>
        <taxon>Eukaryota</taxon>
        <taxon>Viridiplantae</taxon>
        <taxon>Streptophyta</taxon>
        <taxon>Embryophyta</taxon>
        <taxon>Tracheophyta</taxon>
        <taxon>Spermatophyta</taxon>
        <taxon>Magnoliopsida</taxon>
        <taxon>eudicotyledons</taxon>
        <taxon>Gunneridae</taxon>
        <taxon>Pentapetalae</taxon>
        <taxon>asterids</taxon>
        <taxon>lamiids</taxon>
        <taxon>Lamiales</taxon>
        <taxon>Oleaceae</taxon>
        <taxon>Oleeae</taxon>
        <taxon>Fraxinus</taxon>
    </lineage>
</organism>
<feature type="region of interest" description="Disordered" evidence="2">
    <location>
        <begin position="70"/>
        <end position="107"/>
    </location>
</feature>
<dbReference type="AlphaFoldDB" id="A0AAD1YLI5"/>
<evidence type="ECO:0000256" key="1">
    <source>
        <dbReference type="ARBA" id="ARBA00006180"/>
    </source>
</evidence>
<keyword evidence="4" id="KW-1185">Reference proteome</keyword>
<sequence length="372" mass="41435">MAVLWYVGSMVMCHGTRRSISESTAFLEAPIVQECRRSSISSGSGNDIEFERFGDQLMYMFTDDVVMGPTLSSSSSSSPSDHNIINGEKQCPPDQQLHQPKSEPDEVYSSCKFEEQNAQHATTDKSNDKISDPKRIKRPIYLDSISPWFLPLLTAAYSGRSSPPHTKYVVAVLGSAGPIRFGVNEEELVLRSAFVINLSWPPLYCPSIDSSQIRIRVDQMVETILVRENFTLEELLDEDEIIQECKSLNGRLIDFLRERAQVEQLIRYIVEEAPEDAEILRSLKGVHLLQIPAEVHEAELPFMIPHVKASSPPISSSIQKLLTNSSDFSLQGFPLVNMDPPPQSTWITSSSGGDDTTAKIESMMEVAGVVLK</sequence>
<dbReference type="GO" id="GO:0019888">
    <property type="term" value="F:protein phosphatase regulator activity"/>
    <property type="evidence" value="ECO:0007669"/>
    <property type="project" value="TreeGrafter"/>
</dbReference>
<dbReference type="EMBL" id="OU503036">
    <property type="protein sequence ID" value="CAI9753302.1"/>
    <property type="molecule type" value="Genomic_DNA"/>
</dbReference>
<comment type="similarity">
    <text evidence="1">Belongs to the SAPS family.</text>
</comment>